<evidence type="ECO:0000313" key="3">
    <source>
        <dbReference type="EMBL" id="KAH6894454.1"/>
    </source>
</evidence>
<name>A0A9P9AVK3_9HYPO</name>
<dbReference type="Proteomes" id="UP000777438">
    <property type="component" value="Unassembled WGS sequence"/>
</dbReference>
<reference evidence="3 4" key="1">
    <citation type="journal article" date="2021" name="Nat. Commun.">
        <title>Genetic determinants of endophytism in the Arabidopsis root mycobiome.</title>
        <authorList>
            <person name="Mesny F."/>
            <person name="Miyauchi S."/>
            <person name="Thiergart T."/>
            <person name="Pickel B."/>
            <person name="Atanasova L."/>
            <person name="Karlsson M."/>
            <person name="Huettel B."/>
            <person name="Barry K.W."/>
            <person name="Haridas S."/>
            <person name="Chen C."/>
            <person name="Bauer D."/>
            <person name="Andreopoulos W."/>
            <person name="Pangilinan J."/>
            <person name="LaButti K."/>
            <person name="Riley R."/>
            <person name="Lipzen A."/>
            <person name="Clum A."/>
            <person name="Drula E."/>
            <person name="Henrissat B."/>
            <person name="Kohler A."/>
            <person name="Grigoriev I.V."/>
            <person name="Martin F.M."/>
            <person name="Hacquard S."/>
        </authorList>
    </citation>
    <scope>NUCLEOTIDE SEQUENCE [LARGE SCALE GENOMIC DNA]</scope>
    <source>
        <strain evidence="3 4">MPI-CAGE-CH-0241</strain>
    </source>
</reference>
<dbReference type="AlphaFoldDB" id="A0A9P9AVK3"/>
<dbReference type="OrthoDB" id="3439669at2759"/>
<feature type="region of interest" description="Disordered" evidence="2">
    <location>
        <begin position="579"/>
        <end position="892"/>
    </location>
</feature>
<gene>
    <name evidence="3" type="ORF">B0T10DRAFT_545966</name>
</gene>
<feature type="region of interest" description="Disordered" evidence="2">
    <location>
        <begin position="257"/>
        <end position="307"/>
    </location>
</feature>
<feature type="region of interest" description="Disordered" evidence="2">
    <location>
        <begin position="1"/>
        <end position="94"/>
    </location>
</feature>
<evidence type="ECO:0000256" key="2">
    <source>
        <dbReference type="SAM" id="MobiDB-lite"/>
    </source>
</evidence>
<feature type="compositionally biased region" description="Pro residues" evidence="2">
    <location>
        <begin position="752"/>
        <end position="763"/>
    </location>
</feature>
<feature type="compositionally biased region" description="Low complexity" evidence="2">
    <location>
        <begin position="275"/>
        <end position="284"/>
    </location>
</feature>
<keyword evidence="1" id="KW-0175">Coiled coil</keyword>
<evidence type="ECO:0000313" key="4">
    <source>
        <dbReference type="Proteomes" id="UP000777438"/>
    </source>
</evidence>
<accession>A0A9P9AVK3</accession>
<keyword evidence="4" id="KW-1185">Reference proteome</keyword>
<feature type="coiled-coil region" evidence="1">
    <location>
        <begin position="158"/>
        <end position="185"/>
    </location>
</feature>
<feature type="compositionally biased region" description="Basic and acidic residues" evidence="2">
    <location>
        <begin position="855"/>
        <end position="866"/>
    </location>
</feature>
<feature type="compositionally biased region" description="Acidic residues" evidence="2">
    <location>
        <begin position="603"/>
        <end position="629"/>
    </location>
</feature>
<feature type="compositionally biased region" description="Acidic residues" evidence="2">
    <location>
        <begin position="258"/>
        <end position="274"/>
    </location>
</feature>
<feature type="compositionally biased region" description="Acidic residues" evidence="2">
    <location>
        <begin position="42"/>
        <end position="58"/>
    </location>
</feature>
<feature type="compositionally biased region" description="Basic and acidic residues" evidence="2">
    <location>
        <begin position="669"/>
        <end position="678"/>
    </location>
</feature>
<proteinExistence type="predicted"/>
<dbReference type="EMBL" id="JAGPYM010000005">
    <property type="protein sequence ID" value="KAH6894454.1"/>
    <property type="molecule type" value="Genomic_DNA"/>
</dbReference>
<protein>
    <submittedName>
        <fullName evidence="3">Uncharacterized protein</fullName>
    </submittedName>
</protein>
<organism evidence="3 4">
    <name type="scientific">Thelonectria olida</name>
    <dbReference type="NCBI Taxonomy" id="1576542"/>
    <lineage>
        <taxon>Eukaryota</taxon>
        <taxon>Fungi</taxon>
        <taxon>Dikarya</taxon>
        <taxon>Ascomycota</taxon>
        <taxon>Pezizomycotina</taxon>
        <taxon>Sordariomycetes</taxon>
        <taxon>Hypocreomycetidae</taxon>
        <taxon>Hypocreales</taxon>
        <taxon>Nectriaceae</taxon>
        <taxon>Thelonectria</taxon>
    </lineage>
</organism>
<sequence>MSDTEDNSVDHINLTGSDSSVGSDHSVDQPEGLDDLHMSQGPDDDDENGEEPGQDGENGEAPNEQVQEQPLPNHSAAVHHRDSLPEQSDVASIRSRSIPEQFEEFEESDNNDADLRHDGIIEPVWSLDCHETCKPPWDHLHSVATDFKRRYLAERALRRAYRREILALQRRVEELEEEVKRLTGKSRLKTEPSKTWKDAVEEYFAGRGLPEGVRGYHGLVRLACRDNNMSQVQSKTHPDLRLRPPTEEEEMRLILDTQDADDDHTEAETEEDSDSASGYESGSSTPFRWRNKKRPPSSTPSVVEGEFDDNPFDDLDAAILVKILRMALVFNGEPVHAISRLDPHYEPSQAPTNCSGDVALLHRFHIGSSKLSLSCATNPQALLAPLLVCKKWNYIGAHVFYSQNRFCFSSLAGIKQRLQRVRDIEILWTGSQTLCFKPTEGKGKYTSRRTFPMMWLGEAKWIKTMVVYVQESSREYVRRQHEPRAVISYMKDKTKGLDYIHMLRGMEKIVFNDYDRWVSGRQKVPVRDFTFVMDANNAVRRPKTGKDNQLSKFRHLAQLVRGYLPEETVQRAVNSAVKRIGPNDAPRGPAEEVPLGPAPIVIDDSDSDDKSDDSGDSSDAESVSDDESDGDRGPRRGPGGGKGGSQIDSEDDSDDDDYRHGNSSNQRGQPRDNGEDSQARSGMSMSFDFQVRDGLPSPCGRDSPGAQTIVDLTRGPDDEAEGRGPPAEGSLFVRDETELPQPPRFVTKIETPDPPPPPPPRGPTPGTNRGPSREPRSSCSPSHPRGPRDNASTPNREVRGESSLFVTPTPYSRIVRSSTEPGRGNTRPRTEPPAGGSPGVIDLTGQESQGHKRTWRESSSGDERGASEAGASQADEAGNSDEKSPKRPRISA</sequence>
<comment type="caution">
    <text evidence="3">The sequence shown here is derived from an EMBL/GenBank/DDBJ whole genome shotgun (WGS) entry which is preliminary data.</text>
</comment>
<feature type="compositionally biased region" description="Polar residues" evidence="2">
    <location>
        <begin position="804"/>
        <end position="820"/>
    </location>
</feature>
<evidence type="ECO:0000256" key="1">
    <source>
        <dbReference type="SAM" id="Coils"/>
    </source>
</evidence>